<evidence type="ECO:0000256" key="3">
    <source>
        <dbReference type="ARBA" id="ARBA00005547"/>
    </source>
</evidence>
<accession>A0A1B9H062</accession>
<proteinExistence type="inferred from homology"/>
<evidence type="ECO:0000256" key="9">
    <source>
        <dbReference type="SAM" id="MobiDB-lite"/>
    </source>
</evidence>
<dbReference type="GO" id="GO:0016435">
    <property type="term" value="F:rRNA (guanine) methyltransferase activity"/>
    <property type="evidence" value="ECO:0007669"/>
    <property type="project" value="InterPro"/>
</dbReference>
<evidence type="ECO:0000256" key="2">
    <source>
        <dbReference type="ARBA" id="ARBA00004496"/>
    </source>
</evidence>
<reference evidence="13" key="2">
    <citation type="submission" date="2013-12" db="EMBL/GenBank/DDBJ databases">
        <title>Evolution of pathogenesis and genome organization in the Tremellales.</title>
        <authorList>
            <person name="Cuomo C."/>
            <person name="Litvintseva A."/>
            <person name="Heitman J."/>
            <person name="Chen Y."/>
            <person name="Sun S."/>
            <person name="Springer D."/>
            <person name="Dromer F."/>
            <person name="Young S."/>
            <person name="Zeng Q."/>
            <person name="Chapman S."/>
            <person name="Gujja S."/>
            <person name="Saif S."/>
            <person name="Birren B."/>
        </authorList>
    </citation>
    <scope>NUCLEOTIDE SEQUENCE [LARGE SCALE GENOMIC DNA]</scope>
    <source>
        <strain evidence="13">BCC8398</strain>
    </source>
</reference>
<dbReference type="OrthoDB" id="2877at2759"/>
<evidence type="ECO:0000313" key="12">
    <source>
        <dbReference type="EMBL" id="OCF36678.1"/>
    </source>
</evidence>
<dbReference type="AlphaFoldDB" id="A0A1B9H062"/>
<dbReference type="InterPro" id="IPR029063">
    <property type="entry name" value="SAM-dependent_MTases_sf"/>
</dbReference>
<comment type="similarity">
    <text evidence="3">Belongs to the class I-like SAM-binding methyltransferase superfamily. BUD23/WBSCR22 family.</text>
</comment>
<protein>
    <submittedName>
        <fullName evidence="12">Bud site selection protein</fullName>
    </submittedName>
</protein>
<dbReference type="SUPFAM" id="SSF53335">
    <property type="entry name" value="S-adenosyl-L-methionine-dependent methyltransferases"/>
    <property type="match status" value="1"/>
</dbReference>
<feature type="domain" description="18S rRNA (guanine(1575)-N(7))-methyltransferase Bud23 C-terminal" evidence="11">
    <location>
        <begin position="200"/>
        <end position="292"/>
    </location>
</feature>
<evidence type="ECO:0000256" key="6">
    <source>
        <dbReference type="ARBA" id="ARBA00022679"/>
    </source>
</evidence>
<dbReference type="CDD" id="cd02440">
    <property type="entry name" value="AdoMet_MTases"/>
    <property type="match status" value="1"/>
</dbReference>
<dbReference type="FunFam" id="3.40.50.150:FF:000017">
    <property type="entry name" value="probable 18S rRNA (Guanine-N(7))-methyltransferase"/>
    <property type="match status" value="1"/>
</dbReference>
<feature type="domain" description="Methyltransferase type 11" evidence="10">
    <location>
        <begin position="54"/>
        <end position="128"/>
    </location>
</feature>
<dbReference type="InterPro" id="IPR013216">
    <property type="entry name" value="Methyltransf_11"/>
</dbReference>
<evidence type="ECO:0000313" key="13">
    <source>
        <dbReference type="Proteomes" id="UP000092666"/>
    </source>
</evidence>
<dbReference type="Pfam" id="PF12589">
    <property type="entry name" value="WBS_methylT"/>
    <property type="match status" value="1"/>
</dbReference>
<dbReference type="GO" id="GO:0070476">
    <property type="term" value="P:rRNA (guanine-N7)-methylation"/>
    <property type="evidence" value="ECO:0007669"/>
    <property type="project" value="InterPro"/>
</dbReference>
<dbReference type="Pfam" id="PF08241">
    <property type="entry name" value="Methyltransf_11"/>
    <property type="match status" value="1"/>
</dbReference>
<evidence type="ECO:0000256" key="8">
    <source>
        <dbReference type="ARBA" id="ARBA00023242"/>
    </source>
</evidence>
<comment type="subcellular location">
    <subcellularLocation>
        <location evidence="2">Cytoplasm</location>
    </subcellularLocation>
    <subcellularLocation>
        <location evidence="1">Nucleus</location>
    </subcellularLocation>
</comment>
<dbReference type="PANTHER" id="PTHR12734">
    <property type="entry name" value="METHYLTRANSFERASE-RELATED"/>
    <property type="match status" value="1"/>
</dbReference>
<keyword evidence="8" id="KW-0539">Nucleus</keyword>
<dbReference type="STRING" id="1296120.A0A1B9H062"/>
<gene>
    <name evidence="12" type="ORF">I316_01274</name>
</gene>
<feature type="region of interest" description="Disordered" evidence="9">
    <location>
        <begin position="275"/>
        <end position="294"/>
    </location>
</feature>
<evidence type="ECO:0000259" key="10">
    <source>
        <dbReference type="Pfam" id="PF08241"/>
    </source>
</evidence>
<sequence>MSRPEEISPPEIFYGDVEASKYTANSRIKSIQSQMTQRALELLALPEDDTAFVLDIGCGSGLSGELLDEAGHVWVGVDIAPSMLEVALEREVEGDLFLHDIGQGFGFRPGTFDGAISISVIQWLLNADSASHSPPQRLNRFFTTLHSALKNPSRAIFQFYPNSDDQVQMIVTAAQRAGFGGGLVVDYPNSKKARKMYLCLMVGQQEIPKALDGTTDGMEVDGQGLGMEKRREEIRNERKRRKDAAGGGKKGKRGKTEVDAKEWILKKKDLYRARGKEGVPRDSKYTARKRKTYF</sequence>
<reference evidence="12 13" key="1">
    <citation type="submission" date="2013-07" db="EMBL/GenBank/DDBJ databases">
        <title>The Genome Sequence of Cryptococcus heveanensis BCC8398.</title>
        <authorList>
            <consortium name="The Broad Institute Genome Sequencing Platform"/>
            <person name="Cuomo C."/>
            <person name="Litvintseva A."/>
            <person name="Chen Y."/>
            <person name="Heitman J."/>
            <person name="Sun S."/>
            <person name="Springer D."/>
            <person name="Dromer F."/>
            <person name="Young S.K."/>
            <person name="Zeng Q."/>
            <person name="Gargeya S."/>
            <person name="Fitzgerald M."/>
            <person name="Abouelleil A."/>
            <person name="Alvarado L."/>
            <person name="Berlin A.M."/>
            <person name="Chapman S.B."/>
            <person name="Dewar J."/>
            <person name="Goldberg J."/>
            <person name="Griggs A."/>
            <person name="Gujja S."/>
            <person name="Hansen M."/>
            <person name="Howarth C."/>
            <person name="Imamovic A."/>
            <person name="Larimer J."/>
            <person name="McCowan C."/>
            <person name="Murphy C."/>
            <person name="Pearson M."/>
            <person name="Priest M."/>
            <person name="Roberts A."/>
            <person name="Saif S."/>
            <person name="Shea T."/>
            <person name="Sykes S."/>
            <person name="Wortman J."/>
            <person name="Nusbaum C."/>
            <person name="Birren B."/>
        </authorList>
    </citation>
    <scope>NUCLEOTIDE SEQUENCE [LARGE SCALE GENOMIC DNA]</scope>
    <source>
        <strain evidence="12 13">BCC8398</strain>
    </source>
</reference>
<dbReference type="GO" id="GO:0005730">
    <property type="term" value="C:nucleolus"/>
    <property type="evidence" value="ECO:0007669"/>
    <property type="project" value="TreeGrafter"/>
</dbReference>
<name>A0A1B9H062_9TREE</name>
<dbReference type="EMBL" id="KI669494">
    <property type="protein sequence ID" value="OCF36678.1"/>
    <property type="molecule type" value="Genomic_DNA"/>
</dbReference>
<evidence type="ECO:0000256" key="4">
    <source>
        <dbReference type="ARBA" id="ARBA00022490"/>
    </source>
</evidence>
<feature type="region of interest" description="Disordered" evidence="9">
    <location>
        <begin position="228"/>
        <end position="258"/>
    </location>
</feature>
<keyword evidence="5" id="KW-0489">Methyltransferase</keyword>
<dbReference type="Gene3D" id="3.40.50.150">
    <property type="entry name" value="Vaccinia Virus protein VP39"/>
    <property type="match status" value="1"/>
</dbReference>
<evidence type="ECO:0000256" key="5">
    <source>
        <dbReference type="ARBA" id="ARBA00022603"/>
    </source>
</evidence>
<keyword evidence="4" id="KW-0963">Cytoplasm</keyword>
<evidence type="ECO:0000259" key="11">
    <source>
        <dbReference type="Pfam" id="PF12589"/>
    </source>
</evidence>
<keyword evidence="6" id="KW-0808">Transferase</keyword>
<dbReference type="Proteomes" id="UP000092666">
    <property type="component" value="Unassembled WGS sequence"/>
</dbReference>
<dbReference type="InterPro" id="IPR039769">
    <property type="entry name" value="Bud23-like"/>
</dbReference>
<evidence type="ECO:0000256" key="1">
    <source>
        <dbReference type="ARBA" id="ARBA00004123"/>
    </source>
</evidence>
<keyword evidence="13" id="KW-1185">Reference proteome</keyword>
<evidence type="ECO:0000256" key="7">
    <source>
        <dbReference type="ARBA" id="ARBA00022691"/>
    </source>
</evidence>
<organism evidence="12 13">
    <name type="scientific">Kwoniella heveanensis BCC8398</name>
    <dbReference type="NCBI Taxonomy" id="1296120"/>
    <lineage>
        <taxon>Eukaryota</taxon>
        <taxon>Fungi</taxon>
        <taxon>Dikarya</taxon>
        <taxon>Basidiomycota</taxon>
        <taxon>Agaricomycotina</taxon>
        <taxon>Tremellomycetes</taxon>
        <taxon>Tremellales</taxon>
        <taxon>Cryptococcaceae</taxon>
        <taxon>Kwoniella</taxon>
    </lineage>
</organism>
<dbReference type="PANTHER" id="PTHR12734:SF0">
    <property type="entry name" value="18S RRNA (GUANINE-N(7))-METHYLTRANSFERASE-RELATED"/>
    <property type="match status" value="1"/>
</dbReference>
<dbReference type="InterPro" id="IPR022238">
    <property type="entry name" value="Bud23_C"/>
</dbReference>
<keyword evidence="7" id="KW-0949">S-adenosyl-L-methionine</keyword>
<dbReference type="GO" id="GO:0005737">
    <property type="term" value="C:cytoplasm"/>
    <property type="evidence" value="ECO:0007669"/>
    <property type="project" value="UniProtKB-SubCell"/>
</dbReference>
<feature type="compositionally biased region" description="Basic and acidic residues" evidence="9">
    <location>
        <begin position="275"/>
        <end position="285"/>
    </location>
</feature>